<evidence type="ECO:0000256" key="2">
    <source>
        <dbReference type="SAM" id="MobiDB-lite"/>
    </source>
</evidence>
<dbReference type="GO" id="GO:0000981">
    <property type="term" value="F:DNA-binding transcription factor activity, RNA polymerase II-specific"/>
    <property type="evidence" value="ECO:0007669"/>
    <property type="project" value="TreeGrafter"/>
</dbReference>
<feature type="domain" description="BHLH" evidence="3">
    <location>
        <begin position="16"/>
        <end position="68"/>
    </location>
</feature>
<dbReference type="InterPro" id="IPR011598">
    <property type="entry name" value="bHLH_dom"/>
</dbReference>
<evidence type="ECO:0000313" key="5">
    <source>
        <dbReference type="Proteomes" id="UP000494206"/>
    </source>
</evidence>
<dbReference type="Proteomes" id="UP000494206">
    <property type="component" value="Unassembled WGS sequence"/>
</dbReference>
<dbReference type="GO" id="GO:0061564">
    <property type="term" value="P:axon development"/>
    <property type="evidence" value="ECO:0007669"/>
    <property type="project" value="TreeGrafter"/>
</dbReference>
<organism evidence="4 5">
    <name type="scientific">Caenorhabditis bovis</name>
    <dbReference type="NCBI Taxonomy" id="2654633"/>
    <lineage>
        <taxon>Eukaryota</taxon>
        <taxon>Metazoa</taxon>
        <taxon>Ecdysozoa</taxon>
        <taxon>Nematoda</taxon>
        <taxon>Chromadorea</taxon>
        <taxon>Rhabditida</taxon>
        <taxon>Rhabditina</taxon>
        <taxon>Rhabditomorpha</taxon>
        <taxon>Rhabditoidea</taxon>
        <taxon>Rhabditidae</taxon>
        <taxon>Peloderinae</taxon>
        <taxon>Caenorhabditis</taxon>
    </lineage>
</organism>
<feature type="compositionally biased region" description="Polar residues" evidence="2">
    <location>
        <begin position="146"/>
        <end position="160"/>
    </location>
</feature>
<dbReference type="GO" id="GO:0045944">
    <property type="term" value="P:positive regulation of transcription by RNA polymerase II"/>
    <property type="evidence" value="ECO:0007669"/>
    <property type="project" value="TreeGrafter"/>
</dbReference>
<dbReference type="EMBL" id="CADEPM010000002">
    <property type="protein sequence ID" value="CAB3399570.1"/>
    <property type="molecule type" value="Genomic_DNA"/>
</dbReference>
<name>A0A8S1EFR5_9PELO</name>
<evidence type="ECO:0000313" key="4">
    <source>
        <dbReference type="EMBL" id="CAB3399570.1"/>
    </source>
</evidence>
<comment type="caution">
    <text evidence="4">The sequence shown here is derived from an EMBL/GenBank/DDBJ whole genome shotgun (WGS) entry which is preliminary data.</text>
</comment>
<dbReference type="InterPro" id="IPR050359">
    <property type="entry name" value="bHLH_transcription_factors"/>
</dbReference>
<dbReference type="GO" id="GO:0046983">
    <property type="term" value="F:protein dimerization activity"/>
    <property type="evidence" value="ECO:0007669"/>
    <property type="project" value="InterPro"/>
</dbReference>
<dbReference type="GO" id="GO:0007423">
    <property type="term" value="P:sensory organ development"/>
    <property type="evidence" value="ECO:0007669"/>
    <property type="project" value="TreeGrafter"/>
</dbReference>
<keyword evidence="5" id="KW-1185">Reference proteome</keyword>
<evidence type="ECO:0000259" key="3">
    <source>
        <dbReference type="PROSITE" id="PS50888"/>
    </source>
</evidence>
<dbReference type="Pfam" id="PF00010">
    <property type="entry name" value="HLH"/>
    <property type="match status" value="1"/>
</dbReference>
<accession>A0A8S1EFR5</accession>
<dbReference type="AlphaFoldDB" id="A0A8S1EFR5"/>
<feature type="coiled-coil region" evidence="1">
    <location>
        <begin position="5"/>
        <end position="32"/>
    </location>
</feature>
<dbReference type="Gene3D" id="4.10.280.10">
    <property type="entry name" value="Helix-loop-helix DNA-binding domain"/>
    <property type="match status" value="1"/>
</dbReference>
<proteinExistence type="predicted"/>
<dbReference type="SUPFAM" id="SSF47459">
    <property type="entry name" value="HLH, helix-loop-helix DNA-binding domain"/>
    <property type="match status" value="1"/>
</dbReference>
<dbReference type="GO" id="GO:0070888">
    <property type="term" value="F:E-box binding"/>
    <property type="evidence" value="ECO:0007669"/>
    <property type="project" value="TreeGrafter"/>
</dbReference>
<dbReference type="OrthoDB" id="5865790at2759"/>
<dbReference type="PANTHER" id="PTHR19290">
    <property type="entry name" value="BASIC HELIX-LOOP-HELIX PROTEIN NEUROGENIN-RELATED"/>
    <property type="match status" value="1"/>
</dbReference>
<feature type="region of interest" description="Disordered" evidence="2">
    <location>
        <begin position="138"/>
        <end position="160"/>
    </location>
</feature>
<dbReference type="InterPro" id="IPR036638">
    <property type="entry name" value="HLH_DNA-bd_sf"/>
</dbReference>
<evidence type="ECO:0000256" key="1">
    <source>
        <dbReference type="SAM" id="Coils"/>
    </source>
</evidence>
<keyword evidence="1" id="KW-0175">Coiled coil</keyword>
<reference evidence="4 5" key="1">
    <citation type="submission" date="2020-04" db="EMBL/GenBank/DDBJ databases">
        <authorList>
            <person name="Laetsch R D."/>
            <person name="Stevens L."/>
            <person name="Kumar S."/>
            <person name="Blaxter L. M."/>
        </authorList>
    </citation>
    <scope>NUCLEOTIDE SEQUENCE [LARGE SCALE GENOMIC DNA]</scope>
</reference>
<dbReference type="PROSITE" id="PS50888">
    <property type="entry name" value="BHLH"/>
    <property type="match status" value="1"/>
</dbReference>
<dbReference type="GO" id="GO:0005634">
    <property type="term" value="C:nucleus"/>
    <property type="evidence" value="ECO:0007669"/>
    <property type="project" value="TreeGrafter"/>
</dbReference>
<dbReference type="PANTHER" id="PTHR19290:SF163">
    <property type="entry name" value="BASIC HELIX-LOOP-HELIX NEURAL TRANSCRIPTION FACTOR TAP"/>
    <property type="match status" value="1"/>
</dbReference>
<gene>
    <name evidence="4" type="ORF">CBOVIS_LOCUS2669</name>
</gene>
<dbReference type="SMART" id="SM00353">
    <property type="entry name" value="HLH"/>
    <property type="match status" value="1"/>
</dbReference>
<protein>
    <recommendedName>
        <fullName evidence="3">BHLH domain-containing protein</fullName>
    </recommendedName>
</protein>
<sequence length="160" mass="18716">MSAEARKLEIEVAELERRLKANSRERRRVNQLNDMFETLLLLLPPSNFQVKLSRVQILREAADYIACLQEYLKQPCIIGAEVLFPHIFETSRCGLNKKSTYRKFQLNRRPEPSASRIITIRRPNFIYTSTSLDAFPMQSDHRMLPSPQNENDDTPSYMQL</sequence>